<name>F6QAJ6_XENTR</name>
<reference evidence="11" key="3">
    <citation type="submission" date="2011-06" db="UniProtKB">
        <authorList>
            <consortium name="Ensembl"/>
        </authorList>
    </citation>
    <scope>IDENTIFICATION</scope>
</reference>
<evidence type="ECO:0000259" key="9">
    <source>
        <dbReference type="Pfam" id="PF03372"/>
    </source>
</evidence>
<dbReference type="Pfam" id="PF03372">
    <property type="entry name" value="Exo_endo_phos"/>
    <property type="match status" value="1"/>
</dbReference>
<dbReference type="InterPro" id="IPR018057">
    <property type="entry name" value="Deoxyribonuclease-1_AS"/>
</dbReference>
<evidence type="ECO:0000313" key="11">
    <source>
        <dbReference type="Ensembl" id="ENSXETP00000023796"/>
    </source>
</evidence>
<evidence type="ECO:0000256" key="3">
    <source>
        <dbReference type="ARBA" id="ARBA00022729"/>
    </source>
</evidence>
<dbReference type="Xenbase" id="XB-GENE-1002679">
    <property type="gene designation" value="dnase1l3"/>
</dbReference>
<evidence type="ECO:0000256" key="1">
    <source>
        <dbReference type="ARBA" id="ARBA00007359"/>
    </source>
</evidence>
<evidence type="ECO:0000256" key="4">
    <source>
        <dbReference type="ARBA" id="ARBA00022759"/>
    </source>
</evidence>
<dbReference type="EMBL" id="KV460411">
    <property type="protein sequence ID" value="OCA18555.1"/>
    <property type="molecule type" value="Genomic_DNA"/>
</dbReference>
<accession>F6QAJ6</accession>
<dbReference type="CDD" id="cd10282">
    <property type="entry name" value="DNase1"/>
    <property type="match status" value="1"/>
</dbReference>
<dbReference type="InterPro" id="IPR036691">
    <property type="entry name" value="Endo/exonu/phosph_ase_sf"/>
</dbReference>
<reference evidence="10 11" key="2">
    <citation type="journal article" date="2010" name="Science">
        <title>The genome of the Western clawed frog Xenopus tropicalis.</title>
        <authorList>
            <person name="Hellsten U."/>
            <person name="Harland R.M."/>
            <person name="Gilchrist M.J."/>
            <person name="Hendrix D."/>
            <person name="Jurka J."/>
            <person name="Kapitonov V."/>
            <person name="Ovcharenko I."/>
            <person name="Putnam N.H."/>
            <person name="Shu S."/>
            <person name="Taher L."/>
            <person name="Blitz I.L."/>
            <person name="Blumberg B."/>
            <person name="Dichmann D.S."/>
            <person name="Dubchak I."/>
            <person name="Amaya E."/>
            <person name="Detter J.C."/>
            <person name="Fletcher R."/>
            <person name="Gerhard D.S."/>
            <person name="Goodstein D."/>
            <person name="Graves T."/>
            <person name="Grigoriev I.V."/>
            <person name="Grimwood J."/>
            <person name="Kawashima T."/>
            <person name="Lindquist E."/>
            <person name="Lucas S.M."/>
            <person name="Mead P.E."/>
            <person name="Mitros T."/>
            <person name="Ogino H."/>
            <person name="Ohta Y."/>
            <person name="Poliakov A.V."/>
            <person name="Pollet N."/>
            <person name="Robert J."/>
            <person name="Salamov A."/>
            <person name="Sater A.K."/>
            <person name="Schmutz J."/>
            <person name="Terry A."/>
            <person name="Vize P.D."/>
            <person name="Warren W.C."/>
            <person name="Wells D."/>
            <person name="Wills A."/>
            <person name="Wilson R.K."/>
            <person name="Zimmerman L.B."/>
            <person name="Zorn A.M."/>
            <person name="Grainger R."/>
            <person name="Grammer T."/>
            <person name="Khokha M.K."/>
            <person name="Richardson P.M."/>
            <person name="Rokhsar D.S."/>
        </authorList>
    </citation>
    <scope>NUCLEOTIDE SEQUENCE [LARGE SCALE GENOMIC DNA]</scope>
    <source>
        <strain evidence="10 11">Nigerian</strain>
    </source>
</reference>
<feature type="active site" evidence="7">
    <location>
        <position position="120"/>
    </location>
</feature>
<dbReference type="PANTHER" id="PTHR11371">
    <property type="entry name" value="DEOXYRIBONUCLEASE"/>
    <property type="match status" value="1"/>
</dbReference>
<proteinExistence type="inferred from homology"/>
<dbReference type="SMART" id="SM00476">
    <property type="entry name" value="DNaseIc"/>
    <property type="match status" value="1"/>
</dbReference>
<dbReference type="AlphaFoldDB" id="F6QAJ6"/>
<protein>
    <submittedName>
        <fullName evidence="11">Deoxyribonuclease I-like 3</fullName>
    </submittedName>
</protein>
<organism evidence="11">
    <name type="scientific">Xenopus tropicalis</name>
    <name type="common">Western clawed frog</name>
    <name type="synonym">Silurana tropicalis</name>
    <dbReference type="NCBI Taxonomy" id="8364"/>
    <lineage>
        <taxon>Eukaryota</taxon>
        <taxon>Metazoa</taxon>
        <taxon>Chordata</taxon>
        <taxon>Craniata</taxon>
        <taxon>Vertebrata</taxon>
        <taxon>Euteleostomi</taxon>
        <taxon>Amphibia</taxon>
        <taxon>Batrachia</taxon>
        <taxon>Anura</taxon>
        <taxon>Pipoidea</taxon>
        <taxon>Pipidae</taxon>
        <taxon>Xenopodinae</taxon>
        <taxon>Xenopus</taxon>
        <taxon>Silurana</taxon>
    </lineage>
</organism>
<dbReference type="InterPro" id="IPR016202">
    <property type="entry name" value="DNase_I"/>
</dbReference>
<keyword evidence="2" id="KW-0540">Nuclease</keyword>
<dbReference type="FunFam" id="3.60.10.10:FF:000007">
    <property type="entry name" value="Deoxyribonuclease"/>
    <property type="match status" value="1"/>
</dbReference>
<dbReference type="InterPro" id="IPR005135">
    <property type="entry name" value="Endo/exonuclease/phosphatase"/>
</dbReference>
<keyword evidence="6 8" id="KW-1015">Disulfide bond</keyword>
<dbReference type="PROSITE" id="PS00919">
    <property type="entry name" value="DNASE_I_1"/>
    <property type="match status" value="1"/>
</dbReference>
<evidence type="ECO:0000256" key="8">
    <source>
        <dbReference type="PIRSR" id="PIRSR000988-2"/>
    </source>
</evidence>
<reference evidence="10" key="1">
    <citation type="submission" date="2009-11" db="EMBL/GenBank/DDBJ databases">
        <authorList>
            <consortium name="US DOE Joint Genome Institute (JGI-PGF)"/>
            <person name="Ottilar R."/>
            <person name="Schmutz J."/>
            <person name="Salamov A."/>
            <person name="Cheng J.F."/>
            <person name="Lucas S."/>
            <person name="Pitluck S."/>
            <person name="Gundlach H."/>
            <person name="Guo Y."/>
            <person name="Haberer G."/>
            <person name="Nasrallah J."/>
            <person name="Mayer K.F.X."/>
            <person name="van de Peer Y."/>
            <person name="Weigel D."/>
            <person name="Grigoriev I.V."/>
        </authorList>
    </citation>
    <scope>NUCLEOTIDE SEQUENCE</scope>
    <source>
        <strain evidence="10">Nigerian</strain>
    </source>
</reference>
<feature type="active site" evidence="7">
    <location>
        <position position="175"/>
    </location>
</feature>
<feature type="disulfide bond" description="Essential for enzymatic activity" evidence="8">
    <location>
        <begin position="214"/>
        <end position="251"/>
    </location>
</feature>
<keyword evidence="4" id="KW-0255">Endonuclease</keyword>
<dbReference type="PANTHER" id="PTHR11371:SF32">
    <property type="entry name" value="DEOXYRIBONUCLEASE GAMMA"/>
    <property type="match status" value="1"/>
</dbReference>
<dbReference type="GO" id="GO:0016787">
    <property type="term" value="F:hydrolase activity"/>
    <property type="evidence" value="ECO:0007669"/>
    <property type="project" value="UniProtKB-KW"/>
</dbReference>
<dbReference type="Gene3D" id="3.60.10.10">
    <property type="entry name" value="Endonuclease/exonuclease/phosphatase"/>
    <property type="match status" value="1"/>
</dbReference>
<evidence type="ECO:0000256" key="6">
    <source>
        <dbReference type="ARBA" id="ARBA00023157"/>
    </source>
</evidence>
<dbReference type="InParanoid" id="F6QAJ6"/>
<reference evidence="10" key="4">
    <citation type="submission" date="2016-05" db="EMBL/GenBank/DDBJ databases">
        <title>WGS assembly of Xenopus tropicalis.</title>
        <authorList>
            <person name="Sessions A."/>
            <person name="Jenkins J."/>
            <person name="Mitros T."/>
            <person name="Lyons J.T."/>
            <person name="Dichmann D.S."/>
            <person name="Robert J."/>
            <person name="Harland R.M."/>
            <person name="Rokhsar D.S."/>
        </authorList>
    </citation>
    <scope>NUCLEOTIDE SEQUENCE</scope>
    <source>
        <strain evidence="10">Nigerian</strain>
    </source>
</reference>
<dbReference type="GO" id="GO:0006308">
    <property type="term" value="P:DNA catabolic process"/>
    <property type="evidence" value="ECO:0007669"/>
    <property type="project" value="InterPro"/>
</dbReference>
<dbReference type="Bgee" id="ENSXETG00000008665">
    <property type="expression patterns" value="Expressed in neurula embryo and 5 other cell types or tissues"/>
</dbReference>
<dbReference type="GO" id="GO:0004536">
    <property type="term" value="F:DNA nuclease activity"/>
    <property type="evidence" value="ECO:0007669"/>
    <property type="project" value="InterPro"/>
</dbReference>
<evidence type="ECO:0000256" key="2">
    <source>
        <dbReference type="ARBA" id="ARBA00022722"/>
    </source>
</evidence>
<evidence type="ECO:0000256" key="5">
    <source>
        <dbReference type="ARBA" id="ARBA00022801"/>
    </source>
</evidence>
<comment type="similarity">
    <text evidence="1">Belongs to the DNase I family.</text>
</comment>
<dbReference type="GeneTree" id="ENSGT00950000182846"/>
<keyword evidence="5" id="KW-0378">Hydrolase</keyword>
<dbReference type="PRINTS" id="PR00130">
    <property type="entry name" value="DNASEI"/>
</dbReference>
<dbReference type="FunCoup" id="F6QAJ6">
    <property type="interactions" value="821"/>
</dbReference>
<dbReference type="SUPFAM" id="SSF56219">
    <property type="entry name" value="DNase I-like"/>
    <property type="match status" value="1"/>
</dbReference>
<keyword evidence="3" id="KW-0732">Signal</keyword>
<dbReference type="HOGENOM" id="CLU_043335_0_1_1"/>
<dbReference type="GO" id="GO:0004519">
    <property type="term" value="F:endonuclease activity"/>
    <property type="evidence" value="ECO:0007669"/>
    <property type="project" value="UniProtKB-KW"/>
</dbReference>
<dbReference type="PIRSF" id="PIRSF000988">
    <property type="entry name" value="DNase_I_euk"/>
    <property type="match status" value="1"/>
</dbReference>
<gene>
    <name evidence="11" type="primary">dnase1l3</name>
    <name evidence="10" type="ORF">XENTR_v90030778mg</name>
</gene>
<evidence type="ECO:0000256" key="7">
    <source>
        <dbReference type="PIRSR" id="PIRSR000988-1"/>
    </source>
</evidence>
<feature type="domain" description="Endonuclease/exonuclease/phosphatase" evidence="9">
    <location>
        <begin position="44"/>
        <end position="294"/>
    </location>
</feature>
<sequence>MELWPHTGSRRGTRCLCPQELTIMWRLLLFWALFVPHTLGLQICSFNVQSFGESKRDKPAVMNIVRKVISRCDIMLLMEIKDSSDTVIRSLMTQLNSQSETRNQFDLTISQRLGRKSYKEQYGFIYRKKLVSVRGTYQYEDSQPGDPDAFSREPYVVWFEAPSTDVREFVIVPQHTTPEAAVREIDELYDVYLDVKQKWNSENFIFMGDLNAGCAYVPKKAWGNIRLRTHSEFVWLIGDKEDTTVKASTKCAYDRIVMAGDKLLSSVVPGSAQVFDFMAVYGLTEDQALEVSDHFPVEVQLKESKRPTSRRRKHIERK</sequence>
<evidence type="ECO:0000313" key="10">
    <source>
        <dbReference type="EMBL" id="OCA18555.1"/>
    </source>
</evidence>
<dbReference type="Ensembl" id="ENSXETT00000023796">
    <property type="protein sequence ID" value="ENSXETP00000023796"/>
    <property type="gene ID" value="ENSXETG00000008665"/>
</dbReference>